<feature type="region of interest" description="Disordered" evidence="2">
    <location>
        <begin position="575"/>
        <end position="632"/>
    </location>
</feature>
<evidence type="ECO:0000313" key="5">
    <source>
        <dbReference type="EMBL" id="CDI67879.1"/>
    </source>
</evidence>
<dbReference type="RefSeq" id="WP_014697769.1">
    <property type="nucleotide sequence ID" value="NZ_CBUQ010000007.1"/>
</dbReference>
<comment type="similarity">
    <text evidence="1">Belongs to the glycosyl hydrolase 13 family.</text>
</comment>
<evidence type="ECO:0000259" key="4">
    <source>
        <dbReference type="Pfam" id="PF02922"/>
    </source>
</evidence>
<dbReference type="Proteomes" id="UP000035645">
    <property type="component" value="Unassembled WGS sequence"/>
</dbReference>
<feature type="domain" description="Glycoside hydrolase family 13 N-terminal" evidence="4">
    <location>
        <begin position="89"/>
        <end position="170"/>
    </location>
</feature>
<dbReference type="InterPro" id="IPR014756">
    <property type="entry name" value="Ig_E-set"/>
</dbReference>
<dbReference type="PANTHER" id="PTHR43002">
    <property type="entry name" value="GLYCOGEN DEBRANCHING ENZYME"/>
    <property type="match status" value="1"/>
</dbReference>
<dbReference type="SUPFAM" id="SSF81296">
    <property type="entry name" value="E set domains"/>
    <property type="match status" value="1"/>
</dbReference>
<keyword evidence="3" id="KW-1133">Transmembrane helix</keyword>
<evidence type="ECO:0000256" key="2">
    <source>
        <dbReference type="SAM" id="MobiDB-lite"/>
    </source>
</evidence>
<reference evidence="5 6" key="2">
    <citation type="submission" date="2015-01" db="EMBL/GenBank/DDBJ databases">
        <title>Genome sequence of a Bifidobacterium animalis strain.</title>
        <authorList>
            <person name="Bogovic-Matijasic B."/>
            <person name="Hacin B."/>
            <person name="Citar M."/>
            <person name="Svigelj K."/>
            <person name="Stempelj M."/>
            <person name="Rogelj I."/>
        </authorList>
    </citation>
    <scope>NUCLEOTIDE SEQUENCE [LARGE SCALE GENOMIC DNA]</scope>
    <source>
        <strain evidence="5 6">IM386</strain>
    </source>
</reference>
<keyword evidence="3" id="KW-0812">Transmembrane</keyword>
<evidence type="ECO:0000256" key="3">
    <source>
        <dbReference type="SAM" id="Phobius"/>
    </source>
</evidence>
<feature type="compositionally biased region" description="Low complexity" evidence="2">
    <location>
        <begin position="606"/>
        <end position="632"/>
    </location>
</feature>
<dbReference type="InterPro" id="IPR013783">
    <property type="entry name" value="Ig-like_fold"/>
</dbReference>
<evidence type="ECO:0000313" key="6">
    <source>
        <dbReference type="Proteomes" id="UP000035645"/>
    </source>
</evidence>
<keyword evidence="3" id="KW-0472">Membrane</keyword>
<dbReference type="InterPro" id="IPR004193">
    <property type="entry name" value="Glyco_hydro_13_N"/>
</dbReference>
<proteinExistence type="inferred from homology"/>
<comment type="caution">
    <text evidence="5">The sequence shown here is derived from an EMBL/GenBank/DDBJ whole genome shotgun (WGS) entry which is preliminary data.</text>
</comment>
<dbReference type="SUPFAM" id="SSF51445">
    <property type="entry name" value="(Trans)glycosidases"/>
    <property type="match status" value="2"/>
</dbReference>
<feature type="compositionally biased region" description="Low complexity" evidence="2">
    <location>
        <begin position="583"/>
        <end position="593"/>
    </location>
</feature>
<dbReference type="AlphaFoldDB" id="A0AAV2W3G7"/>
<dbReference type="Pfam" id="PF02922">
    <property type="entry name" value="CBM_48"/>
    <property type="match status" value="1"/>
</dbReference>
<gene>
    <name evidence="5" type="ORF">BANIM336_01200</name>
</gene>
<evidence type="ECO:0000256" key="1">
    <source>
        <dbReference type="ARBA" id="ARBA00008061"/>
    </source>
</evidence>
<dbReference type="Gene3D" id="2.60.40.10">
    <property type="entry name" value="Immunoglobulins"/>
    <property type="match status" value="1"/>
</dbReference>
<dbReference type="GO" id="GO:0005975">
    <property type="term" value="P:carbohydrate metabolic process"/>
    <property type="evidence" value="ECO:0007669"/>
    <property type="project" value="InterPro"/>
</dbReference>
<sequence>MREISAKLSKNAEVKASDVIVSDAGGRKLNVKDVKSDGTTVTVTLDQDLDIRGKYALEITDLGFADAVAGSVVRTDEFDRKYAYNGDDFGATYDKNGTVFKLWAPTAQKVELVTFRSADSADAEEAAVVEMRLGEKGVWNATEKVPSSTAYIYGVSFADGTTNDSADPYARASVVNGRRSVVLSNAVTTVKDSRRMAPFTKNTDAVIAETHIRDLTKNANSGVSEAHRGKYLGMIENGTKNSKGKATGADYLKELGVTHVQIQPNAYELDTRNSTVSFFNDSIRDGLKGSVFSTEDTDFASGKPNTEGLILNNMLGCQNLEGISKGSFCTNGNANVKYGNAGQIVNYVEIHDNLTLSDKLNVSLFGKKTDDELDAAQKTEKIKVSKLADSAVFLAYGVSEFQVGQEMLRTKGGDENSYNAGDDTNKLDWDRLNDAEYADNAQYMRDLIKIRKCNAVLRVGAYDTINKNAKVLKSADGLVAYEVKDGNGANYVVVLNHNDQPTDLSGVTAGKYGVLVSNGKTYLHPAVSDTTAAAADAAPADTGKDVSKAGSTVQIADGDAIAVPAKSALLLGPTAAMTEPDDNPTNPNYPDNPDNSDHSDQLDKPSGNNAHDGANNAANGANNSSAPNGGTASTGSSIAVIIAMVIVLLIAGSGMLIRAHSSSE</sequence>
<organism evidence="5 6">
    <name type="scientific">Bifidobacterium animalis subsp. animalis IM386</name>
    <dbReference type="NCBI Taxonomy" id="1402194"/>
    <lineage>
        <taxon>Bacteria</taxon>
        <taxon>Bacillati</taxon>
        <taxon>Actinomycetota</taxon>
        <taxon>Actinomycetes</taxon>
        <taxon>Bifidobacteriales</taxon>
        <taxon>Bifidobacteriaceae</taxon>
        <taxon>Bifidobacterium</taxon>
    </lineage>
</organism>
<name>A0AAV2W3G7_9BIFI</name>
<feature type="transmembrane region" description="Helical" evidence="3">
    <location>
        <begin position="638"/>
        <end position="657"/>
    </location>
</feature>
<dbReference type="EMBL" id="CBUQ010000007">
    <property type="protein sequence ID" value="CDI67879.1"/>
    <property type="molecule type" value="Genomic_DNA"/>
</dbReference>
<dbReference type="InterPro" id="IPR017853">
    <property type="entry name" value="GH"/>
</dbReference>
<dbReference type="CDD" id="cd02860">
    <property type="entry name" value="E_set_Pullulanase"/>
    <property type="match status" value="1"/>
</dbReference>
<dbReference type="Gene3D" id="3.20.20.80">
    <property type="entry name" value="Glycosidases"/>
    <property type="match status" value="2"/>
</dbReference>
<reference evidence="5 6" key="1">
    <citation type="submission" date="2013-10" db="EMBL/GenBank/DDBJ databases">
        <authorList>
            <person name="Manrique M."/>
        </authorList>
    </citation>
    <scope>NUCLEOTIDE SEQUENCE [LARGE SCALE GENOMIC DNA]</scope>
    <source>
        <strain evidence="5 6">IM386</strain>
    </source>
</reference>
<accession>A0AAV2W3G7</accession>
<protein>
    <submittedName>
        <fullName evidence="5">Pullulanase</fullName>
    </submittedName>
</protein>
<dbReference type="GO" id="GO:0004553">
    <property type="term" value="F:hydrolase activity, hydrolyzing O-glycosyl compounds"/>
    <property type="evidence" value="ECO:0007669"/>
    <property type="project" value="InterPro"/>
</dbReference>